<evidence type="ECO:0000313" key="2">
    <source>
        <dbReference type="EMBL" id="CAG8669671.1"/>
    </source>
</evidence>
<feature type="compositionally biased region" description="Acidic residues" evidence="1">
    <location>
        <begin position="20"/>
        <end position="36"/>
    </location>
</feature>
<dbReference type="AlphaFoldDB" id="A0A9N9HFD3"/>
<gene>
    <name evidence="2" type="ORF">RFULGI_LOCUS9174</name>
</gene>
<proteinExistence type="predicted"/>
<feature type="compositionally biased region" description="Polar residues" evidence="1">
    <location>
        <begin position="38"/>
        <end position="48"/>
    </location>
</feature>
<sequence length="109" mass="12606">GYRFFFLEMEESSRKRSSEAIEEIEDSSGSEEEEEIIATNSSNTPSLTKNKRARQFSEIWDYFIKGTEKSHSHYEATCYYCIPKKSWARGKPAKLEAHLANECPNCPEI</sequence>
<organism evidence="2 3">
    <name type="scientific">Racocetra fulgida</name>
    <dbReference type="NCBI Taxonomy" id="60492"/>
    <lineage>
        <taxon>Eukaryota</taxon>
        <taxon>Fungi</taxon>
        <taxon>Fungi incertae sedis</taxon>
        <taxon>Mucoromycota</taxon>
        <taxon>Glomeromycotina</taxon>
        <taxon>Glomeromycetes</taxon>
        <taxon>Diversisporales</taxon>
        <taxon>Gigasporaceae</taxon>
        <taxon>Racocetra</taxon>
    </lineage>
</organism>
<accession>A0A9N9HFD3</accession>
<evidence type="ECO:0000256" key="1">
    <source>
        <dbReference type="SAM" id="MobiDB-lite"/>
    </source>
</evidence>
<feature type="region of interest" description="Disordered" evidence="1">
    <location>
        <begin position="12"/>
        <end position="49"/>
    </location>
</feature>
<evidence type="ECO:0000313" key="3">
    <source>
        <dbReference type="Proteomes" id="UP000789396"/>
    </source>
</evidence>
<dbReference type="OrthoDB" id="2411234at2759"/>
<reference evidence="2" key="1">
    <citation type="submission" date="2021-06" db="EMBL/GenBank/DDBJ databases">
        <authorList>
            <person name="Kallberg Y."/>
            <person name="Tangrot J."/>
            <person name="Rosling A."/>
        </authorList>
    </citation>
    <scope>NUCLEOTIDE SEQUENCE</scope>
    <source>
        <strain evidence="2">IN212</strain>
    </source>
</reference>
<protein>
    <submittedName>
        <fullName evidence="2">3980_t:CDS:1</fullName>
    </submittedName>
</protein>
<keyword evidence="3" id="KW-1185">Reference proteome</keyword>
<comment type="caution">
    <text evidence="2">The sequence shown here is derived from an EMBL/GenBank/DDBJ whole genome shotgun (WGS) entry which is preliminary data.</text>
</comment>
<name>A0A9N9HFD3_9GLOM</name>
<feature type="non-terminal residue" evidence="2">
    <location>
        <position position="1"/>
    </location>
</feature>
<dbReference type="EMBL" id="CAJVPZ010015927">
    <property type="protein sequence ID" value="CAG8669671.1"/>
    <property type="molecule type" value="Genomic_DNA"/>
</dbReference>
<dbReference type="Proteomes" id="UP000789396">
    <property type="component" value="Unassembled WGS sequence"/>
</dbReference>